<gene>
    <name evidence="3" type="ORF">ENT43_00810</name>
</gene>
<reference evidence="3" key="1">
    <citation type="journal article" date="2020" name="mSystems">
        <title>Genome- and Community-Level Interaction Insights into Carbon Utilization and Element Cycling Functions of Hydrothermarchaeota in Hydrothermal Sediment.</title>
        <authorList>
            <person name="Zhou Z."/>
            <person name="Liu Y."/>
            <person name="Xu W."/>
            <person name="Pan J."/>
            <person name="Luo Z.H."/>
            <person name="Li M."/>
        </authorList>
    </citation>
    <scope>NUCLEOTIDE SEQUENCE [LARGE SCALE GENOMIC DNA]</scope>
    <source>
        <strain evidence="3">SpSt-579</strain>
    </source>
</reference>
<dbReference type="AlphaFoldDB" id="A0A7C4R7T8"/>
<name>A0A7C4R7T8_UNCC3</name>
<accession>A0A7C4R7T8</accession>
<proteinExistence type="predicted"/>
<dbReference type="EMBL" id="DSYQ01000003">
    <property type="protein sequence ID" value="HGT70784.1"/>
    <property type="molecule type" value="Genomic_DNA"/>
</dbReference>
<keyword evidence="1" id="KW-0328">Glycosyltransferase</keyword>
<keyword evidence="2 3" id="KW-0808">Transferase</keyword>
<dbReference type="CDD" id="cd06533">
    <property type="entry name" value="Glyco_transf_WecG_TagA"/>
    <property type="match status" value="1"/>
</dbReference>
<dbReference type="PANTHER" id="PTHR34136:SF1">
    <property type="entry name" value="UDP-N-ACETYL-D-MANNOSAMINURONIC ACID TRANSFERASE"/>
    <property type="match status" value="1"/>
</dbReference>
<evidence type="ECO:0000313" key="3">
    <source>
        <dbReference type="EMBL" id="HGT70784.1"/>
    </source>
</evidence>
<sequence>MEEKNKEIIKILDIPINPVNFFEALKTIEDLIGDGKKHQVATVNPEFIIHSLKDKEFKKALLESSLNTADGIGIIWAAKFLKLRKISNFKFKILNFGKLFISLAAIIFNRKWLSSEIPERVTGVDLMWELANQAQERGWKIFLLGGSEGVAIEVAEKLKTLYPRIQIVGAYAGSPKEEGVAERIAKTKPDILFVAFGSPKQEKFIHQNLDKLGSKVVIGVGGSFDFIVGKAKRAPKIFQKLGIEWVWRLLRQPKRIGRIFNAFPYFVWKVWKSRYLL</sequence>
<organism evidence="3">
    <name type="scientific">candidate division CPR3 bacterium</name>
    <dbReference type="NCBI Taxonomy" id="2268181"/>
    <lineage>
        <taxon>Bacteria</taxon>
        <taxon>Bacteria division CPR3</taxon>
    </lineage>
</organism>
<evidence type="ECO:0000256" key="1">
    <source>
        <dbReference type="ARBA" id="ARBA00022676"/>
    </source>
</evidence>
<comment type="caution">
    <text evidence="3">The sequence shown here is derived from an EMBL/GenBank/DDBJ whole genome shotgun (WGS) entry which is preliminary data.</text>
</comment>
<dbReference type="InterPro" id="IPR004629">
    <property type="entry name" value="WecG_TagA_CpsF"/>
</dbReference>
<dbReference type="NCBIfam" id="TIGR00696">
    <property type="entry name" value="wecG_tagA_cpsF"/>
    <property type="match status" value="1"/>
</dbReference>
<dbReference type="PANTHER" id="PTHR34136">
    <property type="match status" value="1"/>
</dbReference>
<dbReference type="GO" id="GO:0016758">
    <property type="term" value="F:hexosyltransferase activity"/>
    <property type="evidence" value="ECO:0007669"/>
    <property type="project" value="TreeGrafter"/>
</dbReference>
<protein>
    <submittedName>
        <fullName evidence="3">Glycosyltransferase</fullName>
    </submittedName>
</protein>
<evidence type="ECO:0000256" key="2">
    <source>
        <dbReference type="ARBA" id="ARBA00022679"/>
    </source>
</evidence>
<dbReference type="Pfam" id="PF03808">
    <property type="entry name" value="Glyco_tran_WecG"/>
    <property type="match status" value="1"/>
</dbReference>